<keyword evidence="3" id="KW-1185">Reference proteome</keyword>
<sequence>MQLMAETREQGVLLRLEGELTIYTAAAVKSQLAPYLAGPQQLGLDLAGVSELDSAGLQLLLLAKRELDRQGGALSLLWHSQAVLEALELCRLNAHFGDPQWLPGDPSA</sequence>
<protein>
    <submittedName>
        <fullName evidence="2">Anti-sigma B factor antagonist</fullName>
    </submittedName>
</protein>
<evidence type="ECO:0000259" key="1">
    <source>
        <dbReference type="PROSITE" id="PS50801"/>
    </source>
</evidence>
<dbReference type="EMBL" id="PXYG01000002">
    <property type="protein sequence ID" value="PSJ46481.1"/>
    <property type="molecule type" value="Genomic_DNA"/>
</dbReference>
<dbReference type="InterPro" id="IPR002645">
    <property type="entry name" value="STAS_dom"/>
</dbReference>
<evidence type="ECO:0000313" key="2">
    <source>
        <dbReference type="EMBL" id="PSJ46481.1"/>
    </source>
</evidence>
<dbReference type="InterPro" id="IPR058548">
    <property type="entry name" value="MlaB-like_STAS"/>
</dbReference>
<comment type="caution">
    <text evidence="2">The sequence shown here is derived from an EMBL/GenBank/DDBJ whole genome shotgun (WGS) entry which is preliminary data.</text>
</comment>
<dbReference type="OrthoDB" id="3296574at2"/>
<dbReference type="PANTHER" id="PTHR35849">
    <property type="entry name" value="BLR2341 PROTEIN"/>
    <property type="match status" value="1"/>
</dbReference>
<feature type="domain" description="STAS" evidence="1">
    <location>
        <begin position="1"/>
        <end position="108"/>
    </location>
</feature>
<dbReference type="SUPFAM" id="SSF52091">
    <property type="entry name" value="SpoIIaa-like"/>
    <property type="match status" value="1"/>
</dbReference>
<evidence type="ECO:0000313" key="3">
    <source>
        <dbReference type="Proteomes" id="UP000240243"/>
    </source>
</evidence>
<name>A0A2P7R8F5_9GAMM</name>
<accession>A0A2P7R8F5</accession>
<organism evidence="2 3">
    <name type="scientific">Zobellella endophytica</name>
    <dbReference type="NCBI Taxonomy" id="2116700"/>
    <lineage>
        <taxon>Bacteria</taxon>
        <taxon>Pseudomonadati</taxon>
        <taxon>Pseudomonadota</taxon>
        <taxon>Gammaproteobacteria</taxon>
        <taxon>Aeromonadales</taxon>
        <taxon>Aeromonadaceae</taxon>
        <taxon>Zobellella</taxon>
    </lineage>
</organism>
<gene>
    <name evidence="2" type="ORF">C7H85_07555</name>
</gene>
<dbReference type="InterPro" id="IPR036513">
    <property type="entry name" value="STAS_dom_sf"/>
</dbReference>
<dbReference type="InterPro" id="IPR052746">
    <property type="entry name" value="MlaB_ABC_Transporter"/>
</dbReference>
<dbReference type="Proteomes" id="UP000240243">
    <property type="component" value="Unassembled WGS sequence"/>
</dbReference>
<dbReference type="CDD" id="cd07043">
    <property type="entry name" value="STAS_anti-anti-sigma_factors"/>
    <property type="match status" value="1"/>
</dbReference>
<dbReference type="PROSITE" id="PS50801">
    <property type="entry name" value="STAS"/>
    <property type="match status" value="1"/>
</dbReference>
<dbReference type="Pfam" id="PF13466">
    <property type="entry name" value="STAS_2"/>
    <property type="match status" value="1"/>
</dbReference>
<dbReference type="AlphaFoldDB" id="A0A2P7R8F5"/>
<dbReference type="RefSeq" id="WP_106729096.1">
    <property type="nucleotide sequence ID" value="NZ_PXYG01000002.1"/>
</dbReference>
<proteinExistence type="predicted"/>
<reference evidence="2 3" key="1">
    <citation type="submission" date="2018-03" db="EMBL/GenBank/DDBJ databases">
        <title>The draft genome of Zobellella sp. 59N8.</title>
        <authorList>
            <person name="Liu L."/>
            <person name="Li L."/>
            <person name="Zhang X."/>
            <person name="Liang L."/>
            <person name="Wang T."/>
        </authorList>
    </citation>
    <scope>NUCLEOTIDE SEQUENCE [LARGE SCALE GENOMIC DNA]</scope>
    <source>
        <strain evidence="2 3">59N8</strain>
    </source>
</reference>
<dbReference type="PANTHER" id="PTHR35849:SF2">
    <property type="entry name" value="BLR2341 PROTEIN"/>
    <property type="match status" value="1"/>
</dbReference>
<dbReference type="Gene3D" id="3.30.750.24">
    <property type="entry name" value="STAS domain"/>
    <property type="match status" value="1"/>
</dbReference>